<accession>A0ABU6FL25</accession>
<proteinExistence type="predicted"/>
<evidence type="ECO:0000256" key="1">
    <source>
        <dbReference type="SAM" id="MobiDB-lite"/>
    </source>
</evidence>
<keyword evidence="3" id="KW-1185">Reference proteome</keyword>
<dbReference type="Proteomes" id="UP001354931">
    <property type="component" value="Unassembled WGS sequence"/>
</dbReference>
<evidence type="ECO:0000313" key="2">
    <source>
        <dbReference type="EMBL" id="MEB8343980.1"/>
    </source>
</evidence>
<organism evidence="2 3">
    <name type="scientific">Streptomyces endophyticus</name>
    <dbReference type="NCBI Taxonomy" id="714166"/>
    <lineage>
        <taxon>Bacteria</taxon>
        <taxon>Bacillati</taxon>
        <taxon>Actinomycetota</taxon>
        <taxon>Actinomycetes</taxon>
        <taxon>Kitasatosporales</taxon>
        <taxon>Streptomycetaceae</taxon>
        <taxon>Streptomyces</taxon>
    </lineage>
</organism>
<gene>
    <name evidence="2" type="ORF">OKJ99_41555</name>
</gene>
<comment type="caution">
    <text evidence="2">The sequence shown here is derived from an EMBL/GenBank/DDBJ whole genome shotgun (WGS) entry which is preliminary data.</text>
</comment>
<feature type="region of interest" description="Disordered" evidence="1">
    <location>
        <begin position="1"/>
        <end position="20"/>
    </location>
</feature>
<name>A0ABU6FL25_9ACTN</name>
<reference evidence="2 3" key="1">
    <citation type="submission" date="2022-10" db="EMBL/GenBank/DDBJ databases">
        <authorList>
            <person name="Xie J."/>
            <person name="Shen N."/>
        </authorList>
    </citation>
    <scope>NUCLEOTIDE SEQUENCE [LARGE SCALE GENOMIC DNA]</scope>
    <source>
        <strain evidence="2 3">YIM65594</strain>
    </source>
</reference>
<dbReference type="EMBL" id="JAOZYC010000206">
    <property type="protein sequence ID" value="MEB8343980.1"/>
    <property type="molecule type" value="Genomic_DNA"/>
</dbReference>
<feature type="non-terminal residue" evidence="2">
    <location>
        <position position="70"/>
    </location>
</feature>
<evidence type="ECO:0008006" key="4">
    <source>
        <dbReference type="Google" id="ProtNLM"/>
    </source>
</evidence>
<sequence>MSWQNSPMAGPQQHPMAAAQQIAYEPHPFIGGRASALRALAAWRAAAPGAPRVALLTGSPGCGSSRLLTG</sequence>
<dbReference type="RefSeq" id="WP_326023792.1">
    <property type="nucleotide sequence ID" value="NZ_JAOZYC010000206.1"/>
</dbReference>
<evidence type="ECO:0000313" key="3">
    <source>
        <dbReference type="Proteomes" id="UP001354931"/>
    </source>
</evidence>
<protein>
    <recommendedName>
        <fullName evidence="4">ATP-binding protein</fullName>
    </recommendedName>
</protein>